<dbReference type="EMBL" id="CM042020">
    <property type="protein sequence ID" value="KAI3821679.1"/>
    <property type="molecule type" value="Genomic_DNA"/>
</dbReference>
<protein>
    <submittedName>
        <fullName evidence="1">Uncharacterized protein</fullName>
    </submittedName>
</protein>
<evidence type="ECO:0000313" key="2">
    <source>
        <dbReference type="Proteomes" id="UP001056120"/>
    </source>
</evidence>
<sequence>MQNISTSQPCHPTELLKVKKEAAEQSKASSPHQSPTRIELSTPYPQQTSSPMKDHSTPSPQRTITTPSSSRKKRIVIKKRKASITSWNHVGKRYVIKRDDNTREMFKCISDVMELSKSDLEKNVSLCIDRFNESESARLLIQALKKRGFSVREEEKKEEEPFETVPILDSLSSLESSEEEGDEEKEENFFGNEEESDSNDNNEIPADTEVPLTKSQVPIS</sequence>
<gene>
    <name evidence="1" type="ORF">L1987_09248</name>
</gene>
<accession>A0ACB9JMG1</accession>
<keyword evidence="2" id="KW-1185">Reference proteome</keyword>
<evidence type="ECO:0000313" key="1">
    <source>
        <dbReference type="EMBL" id="KAI3821679.1"/>
    </source>
</evidence>
<reference evidence="1 2" key="2">
    <citation type="journal article" date="2022" name="Mol. Ecol. Resour.">
        <title>The genomes of chicory, endive, great burdock and yacon provide insights into Asteraceae paleo-polyploidization history and plant inulin production.</title>
        <authorList>
            <person name="Fan W."/>
            <person name="Wang S."/>
            <person name="Wang H."/>
            <person name="Wang A."/>
            <person name="Jiang F."/>
            <person name="Liu H."/>
            <person name="Zhao H."/>
            <person name="Xu D."/>
            <person name="Zhang Y."/>
        </authorList>
    </citation>
    <scope>NUCLEOTIDE SEQUENCE [LARGE SCALE GENOMIC DNA]</scope>
    <source>
        <strain evidence="2">cv. Yunnan</strain>
        <tissue evidence="1">Leaves</tissue>
    </source>
</reference>
<organism evidence="1 2">
    <name type="scientific">Smallanthus sonchifolius</name>
    <dbReference type="NCBI Taxonomy" id="185202"/>
    <lineage>
        <taxon>Eukaryota</taxon>
        <taxon>Viridiplantae</taxon>
        <taxon>Streptophyta</taxon>
        <taxon>Embryophyta</taxon>
        <taxon>Tracheophyta</taxon>
        <taxon>Spermatophyta</taxon>
        <taxon>Magnoliopsida</taxon>
        <taxon>eudicotyledons</taxon>
        <taxon>Gunneridae</taxon>
        <taxon>Pentapetalae</taxon>
        <taxon>asterids</taxon>
        <taxon>campanulids</taxon>
        <taxon>Asterales</taxon>
        <taxon>Asteraceae</taxon>
        <taxon>Asteroideae</taxon>
        <taxon>Heliantheae alliance</taxon>
        <taxon>Millerieae</taxon>
        <taxon>Smallanthus</taxon>
    </lineage>
</organism>
<comment type="caution">
    <text evidence="1">The sequence shown here is derived from an EMBL/GenBank/DDBJ whole genome shotgun (WGS) entry which is preliminary data.</text>
</comment>
<name>A0ACB9JMG1_9ASTR</name>
<proteinExistence type="predicted"/>
<dbReference type="Proteomes" id="UP001056120">
    <property type="component" value="Linkage Group LG03"/>
</dbReference>
<reference evidence="2" key="1">
    <citation type="journal article" date="2022" name="Mol. Ecol. Resour.">
        <title>The genomes of chicory, endive, great burdock and yacon provide insights into Asteraceae palaeo-polyploidization history and plant inulin production.</title>
        <authorList>
            <person name="Fan W."/>
            <person name="Wang S."/>
            <person name="Wang H."/>
            <person name="Wang A."/>
            <person name="Jiang F."/>
            <person name="Liu H."/>
            <person name="Zhao H."/>
            <person name="Xu D."/>
            <person name="Zhang Y."/>
        </authorList>
    </citation>
    <scope>NUCLEOTIDE SEQUENCE [LARGE SCALE GENOMIC DNA]</scope>
    <source>
        <strain evidence="2">cv. Yunnan</strain>
    </source>
</reference>